<reference evidence="3" key="1">
    <citation type="journal article" date="2016" name="Genome Announc.">
        <title>Draft Genome Sequences of Three Strains of Ehrlichia ruminantium, a Tick-Borne Pathogen of Ruminants, Isolated from Zimbabwe, The Gambia, and Ghana.</title>
        <authorList>
            <person name="Nakao R."/>
            <person name="Jongejan F."/>
            <person name="Sugimoto C."/>
        </authorList>
    </citation>
    <scope>NUCLEOTIDE SEQUENCE</scope>
    <source>
        <strain evidence="2">Kerr Seringe</strain>
        <strain evidence="3">Pokoase 417</strain>
    </source>
</reference>
<dbReference type="RefSeq" id="WP_065432982.1">
    <property type="nucleotide sequence ID" value="NZ_BDDL01000116.1"/>
</dbReference>
<evidence type="ECO:0000313" key="3">
    <source>
        <dbReference type="EMBL" id="GAT78970.1"/>
    </source>
</evidence>
<sequence length="306" mass="34542">MKNKLIATGIVLTLLSFIPNISLSEIMHNNTEIRYSIYISGQYKPSVSNFSNFSVKETNTNTENLVATKQDIAPLDIDAGLITPKPPQKSQKIYKGLRESTNFNHPYTAEFQDNNISFGGTIGYSSTKGMRVELEGSYEFFDVKDPIGHKLHDAHRYFALARAMNKHKPFEPKRQYELRTHHTVMRNDGVYISSVMLNGCYDVSIDELKISPYMCVGIGINAIEFFDALHLKLAYQGKLGISYPMSSNIKLFADGYYHKVTDNKFKNLKVIHVADLYNIPLVTSAIATLNIEYFGGEIGIRFGLKL</sequence>
<evidence type="ECO:0000313" key="4">
    <source>
        <dbReference type="Proteomes" id="UP000092677"/>
    </source>
</evidence>
<comment type="caution">
    <text evidence="3">The sequence shown here is derived from an EMBL/GenBank/DDBJ whole genome shotgun (WGS) entry which is preliminary data.</text>
</comment>
<dbReference type="AlphaFoldDB" id="A0A170TM61"/>
<proteinExistence type="predicted"/>
<dbReference type="SUPFAM" id="SSF56925">
    <property type="entry name" value="OMPA-like"/>
    <property type="match status" value="1"/>
</dbReference>
<dbReference type="InterPro" id="IPR002566">
    <property type="entry name" value="Msp4_OMP-like"/>
</dbReference>
<gene>
    <name evidence="2" type="ORF">EHRUM2_10100</name>
    <name evidence="3" type="ORF">EHRUM3_12040</name>
</gene>
<organism evidence="3 5">
    <name type="scientific">Ehrlichia ruminantium</name>
    <name type="common">heartwater rickettsia</name>
    <name type="synonym">Cowdria ruminantium</name>
    <dbReference type="NCBI Taxonomy" id="779"/>
    <lineage>
        <taxon>Bacteria</taxon>
        <taxon>Pseudomonadati</taxon>
        <taxon>Pseudomonadota</taxon>
        <taxon>Alphaproteobacteria</taxon>
        <taxon>Rickettsiales</taxon>
        <taxon>Anaplasmataceae</taxon>
        <taxon>Ehrlichia</taxon>
    </lineage>
</organism>
<feature type="domain" description="Msp4/OMP-like" evidence="1">
    <location>
        <begin position="34"/>
        <end position="303"/>
    </location>
</feature>
<accession>A0A170TM61</accession>
<evidence type="ECO:0000313" key="2">
    <source>
        <dbReference type="EMBL" id="GAT77779.1"/>
    </source>
</evidence>
<reference evidence="4 5" key="2">
    <citation type="submission" date="2016-05" db="EMBL/GenBank/DDBJ databases">
        <title>Draft genome sequences of four strains of Ehrlichia ruminantium, a tick-borne pathogen of ruminants, isolated from Zimbabwe, The Gambia and Ghana.</title>
        <authorList>
            <person name="Nakao R."/>
            <person name="Jongejan F."/>
            <person name="Sugimoto C."/>
        </authorList>
    </citation>
    <scope>NUCLEOTIDE SEQUENCE [LARGE SCALE GENOMIC DNA]</scope>
    <source>
        <strain evidence="4">Kerr Seringe</strain>
        <strain evidence="5">Pokoase 417</strain>
    </source>
</reference>
<dbReference type="EMBL" id="BDDM01000376">
    <property type="protein sequence ID" value="GAT78970.1"/>
    <property type="molecule type" value="Genomic_DNA"/>
</dbReference>
<dbReference type="Proteomes" id="UP000092731">
    <property type="component" value="Unassembled WGS sequence"/>
</dbReference>
<dbReference type="EMBL" id="BDDL01000116">
    <property type="protein sequence ID" value="GAT77779.1"/>
    <property type="molecule type" value="Genomic_DNA"/>
</dbReference>
<dbReference type="STRING" id="779.GCA_002019755_00985"/>
<evidence type="ECO:0000259" key="1">
    <source>
        <dbReference type="Pfam" id="PF01617"/>
    </source>
</evidence>
<dbReference type="Proteomes" id="UP000092677">
    <property type="component" value="Unassembled WGS sequence"/>
</dbReference>
<name>A0A170TM61_EHRRU</name>
<protein>
    <submittedName>
        <fullName evidence="3">Map1-related protein</fullName>
    </submittedName>
</protein>
<dbReference type="InterPro" id="IPR011250">
    <property type="entry name" value="OMP/PagP_B-barrel"/>
</dbReference>
<dbReference type="Gene3D" id="2.40.160.20">
    <property type="match status" value="1"/>
</dbReference>
<evidence type="ECO:0000313" key="5">
    <source>
        <dbReference type="Proteomes" id="UP000092731"/>
    </source>
</evidence>
<dbReference type="Pfam" id="PF01617">
    <property type="entry name" value="Surface_Ag_2"/>
    <property type="match status" value="1"/>
</dbReference>